<evidence type="ECO:0000256" key="6">
    <source>
        <dbReference type="SAM" id="Phobius"/>
    </source>
</evidence>
<evidence type="ECO:0000256" key="2">
    <source>
        <dbReference type="ARBA" id="ARBA00022679"/>
    </source>
</evidence>
<dbReference type="InterPro" id="IPR027417">
    <property type="entry name" value="P-loop_NTPase"/>
</dbReference>
<dbReference type="PANTHER" id="PTHR11088:SF89">
    <property type="entry name" value="TRNA DIMETHYLALLYLTRANSFERASE"/>
    <property type="match status" value="1"/>
</dbReference>
<feature type="compositionally biased region" description="Polar residues" evidence="5">
    <location>
        <begin position="136"/>
        <end position="169"/>
    </location>
</feature>
<evidence type="ECO:0000313" key="7">
    <source>
        <dbReference type="EMBL" id="KOX76640.1"/>
    </source>
</evidence>
<protein>
    <submittedName>
        <fullName evidence="7">tRNA dimethylallyltransferase, mitochondrial</fullName>
    </submittedName>
</protein>
<feature type="region of interest" description="Disordered" evidence="5">
    <location>
        <begin position="130"/>
        <end position="171"/>
    </location>
</feature>
<dbReference type="GO" id="GO:0052381">
    <property type="term" value="F:tRNA dimethylallyltransferase activity"/>
    <property type="evidence" value="ECO:0007669"/>
    <property type="project" value="TreeGrafter"/>
</dbReference>
<evidence type="ECO:0000313" key="8">
    <source>
        <dbReference type="Proteomes" id="UP000053105"/>
    </source>
</evidence>
<dbReference type="Gene3D" id="1.10.20.140">
    <property type="match status" value="1"/>
</dbReference>
<dbReference type="Gene3D" id="3.40.50.300">
    <property type="entry name" value="P-loop containing nucleotide triphosphate hydrolases"/>
    <property type="match status" value="1"/>
</dbReference>
<dbReference type="GO" id="GO:0005739">
    <property type="term" value="C:mitochondrion"/>
    <property type="evidence" value="ECO:0007669"/>
    <property type="project" value="TreeGrafter"/>
</dbReference>
<keyword evidence="3" id="KW-0547">Nucleotide-binding</keyword>
<evidence type="ECO:0000256" key="5">
    <source>
        <dbReference type="SAM" id="MobiDB-lite"/>
    </source>
</evidence>
<feature type="transmembrane region" description="Helical" evidence="6">
    <location>
        <begin position="81"/>
        <end position="99"/>
    </location>
</feature>
<dbReference type="STRING" id="166423.A0A0M9A3R9"/>
<dbReference type="OrthoDB" id="775260at2759"/>
<keyword evidence="6" id="KW-0812">Transmembrane</keyword>
<organism evidence="7 8">
    <name type="scientific">Melipona quadrifasciata</name>
    <dbReference type="NCBI Taxonomy" id="166423"/>
    <lineage>
        <taxon>Eukaryota</taxon>
        <taxon>Metazoa</taxon>
        <taxon>Ecdysozoa</taxon>
        <taxon>Arthropoda</taxon>
        <taxon>Hexapoda</taxon>
        <taxon>Insecta</taxon>
        <taxon>Pterygota</taxon>
        <taxon>Neoptera</taxon>
        <taxon>Endopterygota</taxon>
        <taxon>Hymenoptera</taxon>
        <taxon>Apocrita</taxon>
        <taxon>Aculeata</taxon>
        <taxon>Apoidea</taxon>
        <taxon>Anthophila</taxon>
        <taxon>Apidae</taxon>
        <taxon>Melipona</taxon>
    </lineage>
</organism>
<proteinExistence type="inferred from homology"/>
<dbReference type="Proteomes" id="UP000053105">
    <property type="component" value="Unassembled WGS sequence"/>
</dbReference>
<comment type="similarity">
    <text evidence="1">Belongs to the IPP transferase family.</text>
</comment>
<dbReference type="Pfam" id="PF01715">
    <property type="entry name" value="IPPT"/>
    <property type="match status" value="1"/>
</dbReference>
<reference evidence="7 8" key="1">
    <citation type="submission" date="2015-07" db="EMBL/GenBank/DDBJ databases">
        <title>The genome of Melipona quadrifasciata.</title>
        <authorList>
            <person name="Pan H."/>
            <person name="Kapheim K."/>
        </authorList>
    </citation>
    <scope>NUCLEOTIDE SEQUENCE [LARGE SCALE GENOMIC DNA]</scope>
    <source>
        <strain evidence="7">0111107301</strain>
        <tissue evidence="7">Whole body</tissue>
    </source>
</reference>
<dbReference type="AlphaFoldDB" id="A0A0M9A3R9"/>
<accession>A0A0M9A3R9</accession>
<keyword evidence="8" id="KW-1185">Reference proteome</keyword>
<sequence length="441" mass="50336">MSRDRRSVRIADDLFGGMVAQLLYSKVVCFQFPKVVGCRGSWRCQGWNGGHLNERKWGRIKALVLSTSKAISPDKMFSNIYDLYLCNIFGFAIITLYYVRNLSIETMIETPVQQAYETIRLTTPRTHLEILHRSTSKQPSGGESNSLSRSNRLDFSSPGSTRNSSQFHSESGDHFDRISGHYNIIFLQKISSLTEEFKEFSLPLTEDKQVSYGQSLDILTAKVTEEEKKMAAHHMLDIVDPVNPSYTVVQFRNTAAPIINDLLARRKLPIIVGGTNYYIESVLWEILIDKDRQPMDEVDDASRSKRMKVELDRSTTRSNEELYQELTRVDPEMAKTFHPNNRRKIIRSTEFPVVENTLSELAKTNFRNASGHGCERYYYCEKNGASAAIFCPVYDHYHAASVFGVTFLFSEEIVWSDSDFDTVGVGIFITEINLNNFGKRA</sequence>
<dbReference type="PANTHER" id="PTHR11088">
    <property type="entry name" value="TRNA DIMETHYLALLYLTRANSFERASE"/>
    <property type="match status" value="1"/>
</dbReference>
<dbReference type="GO" id="GO:0006400">
    <property type="term" value="P:tRNA modification"/>
    <property type="evidence" value="ECO:0007669"/>
    <property type="project" value="TreeGrafter"/>
</dbReference>
<evidence type="ECO:0000256" key="3">
    <source>
        <dbReference type="ARBA" id="ARBA00022741"/>
    </source>
</evidence>
<dbReference type="InterPro" id="IPR039657">
    <property type="entry name" value="Dimethylallyltransferase"/>
</dbReference>
<evidence type="ECO:0000256" key="1">
    <source>
        <dbReference type="ARBA" id="ARBA00005842"/>
    </source>
</evidence>
<dbReference type="GO" id="GO:0005524">
    <property type="term" value="F:ATP binding"/>
    <property type="evidence" value="ECO:0007669"/>
    <property type="project" value="UniProtKB-KW"/>
</dbReference>
<gene>
    <name evidence="7" type="ORF">WN51_11869</name>
</gene>
<keyword evidence="6" id="KW-0472">Membrane</keyword>
<keyword evidence="4" id="KW-0067">ATP-binding</keyword>
<keyword evidence="6" id="KW-1133">Transmembrane helix</keyword>
<evidence type="ECO:0000256" key="4">
    <source>
        <dbReference type="ARBA" id="ARBA00022840"/>
    </source>
</evidence>
<name>A0A0M9A3R9_9HYME</name>
<dbReference type="EMBL" id="KQ435743">
    <property type="protein sequence ID" value="KOX76640.1"/>
    <property type="molecule type" value="Genomic_DNA"/>
</dbReference>
<keyword evidence="2 7" id="KW-0808">Transferase</keyword>